<accession>A0A6M1T1L6</accession>
<keyword evidence="1" id="KW-1133">Transmembrane helix</keyword>
<sequence>MAGYRNNQFRNHKNRKSRNYKWIHSTLVLLFAAIMIVGCKDSATGDDGSKKEVKTYDLALSGDGSKIGTVSTSVITEDDDAYIDEGFFVTINLTTSNFNPPFDIHINNTDGYCGTFDVQEDEQAEMPCDYDNFLSEPSQLTITAEGGDGEEANPLP</sequence>
<comment type="caution">
    <text evidence="2">The sequence shown here is derived from an EMBL/GenBank/DDBJ whole genome shotgun (WGS) entry which is preliminary data.</text>
</comment>
<dbReference type="AlphaFoldDB" id="A0A6M1T1L6"/>
<keyword evidence="1" id="KW-0812">Transmembrane</keyword>
<proteinExistence type="predicted"/>
<keyword evidence="3" id="KW-1185">Reference proteome</keyword>
<keyword evidence="1" id="KW-0472">Membrane</keyword>
<evidence type="ECO:0000313" key="2">
    <source>
        <dbReference type="EMBL" id="NGP87075.1"/>
    </source>
</evidence>
<name>A0A6M1T1L6_9BACT</name>
<gene>
    <name evidence="2" type="ORF">G3569_01810</name>
</gene>
<dbReference type="RefSeq" id="WP_165265504.1">
    <property type="nucleotide sequence ID" value="NZ_JAALLS010000002.1"/>
</dbReference>
<protein>
    <submittedName>
        <fullName evidence="2">Uncharacterized protein</fullName>
    </submittedName>
</protein>
<feature type="transmembrane region" description="Helical" evidence="1">
    <location>
        <begin position="20"/>
        <end position="38"/>
    </location>
</feature>
<dbReference type="Proteomes" id="UP000479132">
    <property type="component" value="Unassembled WGS sequence"/>
</dbReference>
<dbReference type="EMBL" id="JAALLS010000002">
    <property type="protein sequence ID" value="NGP87075.1"/>
    <property type="molecule type" value="Genomic_DNA"/>
</dbReference>
<organism evidence="2 3">
    <name type="scientific">Fodinibius halophilus</name>
    <dbReference type="NCBI Taxonomy" id="1736908"/>
    <lineage>
        <taxon>Bacteria</taxon>
        <taxon>Pseudomonadati</taxon>
        <taxon>Balneolota</taxon>
        <taxon>Balneolia</taxon>
        <taxon>Balneolales</taxon>
        <taxon>Balneolaceae</taxon>
        <taxon>Fodinibius</taxon>
    </lineage>
</organism>
<evidence type="ECO:0000313" key="3">
    <source>
        <dbReference type="Proteomes" id="UP000479132"/>
    </source>
</evidence>
<reference evidence="2 3" key="1">
    <citation type="submission" date="2020-02" db="EMBL/GenBank/DDBJ databases">
        <title>Aliifodinibius halophilus 2W32, complete genome.</title>
        <authorList>
            <person name="Li Y."/>
            <person name="Wu S."/>
        </authorList>
    </citation>
    <scope>NUCLEOTIDE SEQUENCE [LARGE SCALE GENOMIC DNA]</scope>
    <source>
        <strain evidence="2 3">2W32</strain>
    </source>
</reference>
<evidence type="ECO:0000256" key="1">
    <source>
        <dbReference type="SAM" id="Phobius"/>
    </source>
</evidence>